<dbReference type="SUPFAM" id="SSF57586">
    <property type="entry name" value="TNF receptor-like"/>
    <property type="match status" value="2"/>
</dbReference>
<dbReference type="InterPro" id="IPR001368">
    <property type="entry name" value="TNFR/NGFR_Cys_rich_reg"/>
</dbReference>
<feature type="non-terminal residue" evidence="11">
    <location>
        <position position="298"/>
    </location>
</feature>
<comment type="caution">
    <text evidence="11">The sequence shown here is derived from an EMBL/GenBank/DDBJ whole genome shotgun (WGS) entry which is preliminary data.</text>
</comment>
<dbReference type="GO" id="GO:0006915">
    <property type="term" value="P:apoptotic process"/>
    <property type="evidence" value="ECO:0007669"/>
    <property type="project" value="UniProtKB-KW"/>
</dbReference>
<dbReference type="Proteomes" id="UP000250572">
    <property type="component" value="Unassembled WGS sequence"/>
</dbReference>
<feature type="repeat" description="TNFR-Cys" evidence="8">
    <location>
        <begin position="111"/>
        <end position="147"/>
    </location>
</feature>
<feature type="disulfide bond" evidence="8">
    <location>
        <begin position="70"/>
        <end position="85"/>
    </location>
</feature>
<protein>
    <recommendedName>
        <fullName evidence="10">TNFR-Cys domain-containing protein</fullName>
    </recommendedName>
</protein>
<evidence type="ECO:0000256" key="8">
    <source>
        <dbReference type="PROSITE-ProRule" id="PRU00206"/>
    </source>
</evidence>
<organism evidence="11 12">
    <name type="scientific">Gambusia affinis</name>
    <name type="common">Western mosquitofish</name>
    <name type="synonym">Heterandria affinis</name>
    <dbReference type="NCBI Taxonomy" id="33528"/>
    <lineage>
        <taxon>Eukaryota</taxon>
        <taxon>Metazoa</taxon>
        <taxon>Chordata</taxon>
        <taxon>Craniata</taxon>
        <taxon>Vertebrata</taxon>
        <taxon>Euteleostomi</taxon>
        <taxon>Actinopterygii</taxon>
        <taxon>Neopterygii</taxon>
        <taxon>Teleostei</taxon>
        <taxon>Neoteleostei</taxon>
        <taxon>Acanthomorphata</taxon>
        <taxon>Ovalentaria</taxon>
        <taxon>Atherinomorphae</taxon>
        <taxon>Cyprinodontiformes</taxon>
        <taxon>Poeciliidae</taxon>
        <taxon>Poeciliinae</taxon>
        <taxon>Gambusia</taxon>
    </lineage>
</organism>
<evidence type="ECO:0000256" key="9">
    <source>
        <dbReference type="SAM" id="SignalP"/>
    </source>
</evidence>
<feature type="signal peptide" evidence="9">
    <location>
        <begin position="1"/>
        <end position="28"/>
    </location>
</feature>
<dbReference type="Pfam" id="PF00020">
    <property type="entry name" value="TNFR_c6"/>
    <property type="match status" value="3"/>
</dbReference>
<evidence type="ECO:0000256" key="1">
    <source>
        <dbReference type="ARBA" id="ARBA00004613"/>
    </source>
</evidence>
<keyword evidence="2" id="KW-0964">Secreted</keyword>
<comment type="caution">
    <text evidence="8">Lacks conserved residue(s) required for the propagation of feature annotation.</text>
</comment>
<sequence>MHYLTENTRILLSLSVLLLLPVILFCTAEIPTYKHQDRLTGEILQCEKCSPGTYRTAHCTAANKTQCAPCQSDHYTELWNYLNRCLYCNNFCSQNQEVETECSRFKNRVCRCKAGFYMMEDFCLRHTECSPGHGVQAIGTPTQDTVCEKCSKGYFSSSSSASDQCVKHQHCLGGQVTLLRGSAFHDTVCGTCQSLANGGDELRAVLSASFTGTRIPRRDLKRLIHKIIHKNQEDECTGDSALPKQRGPLLDVIRVWLAQASAEQLKDLAKVMRESQFSSIGTKLQSILDEIKQQNPTC</sequence>
<feature type="chain" id="PRO_5016374387" description="TNFR-Cys domain-containing protein" evidence="9">
    <location>
        <begin position="29"/>
        <end position="298"/>
    </location>
</feature>
<gene>
    <name evidence="11" type="ORF">CCH79_00007495</name>
</gene>
<evidence type="ECO:0000313" key="11">
    <source>
        <dbReference type="EMBL" id="PWA33708.1"/>
    </source>
</evidence>
<keyword evidence="6 8" id="KW-1015">Disulfide bond</keyword>
<evidence type="ECO:0000256" key="3">
    <source>
        <dbReference type="ARBA" id="ARBA00022703"/>
    </source>
</evidence>
<dbReference type="InterPro" id="IPR048522">
    <property type="entry name" value="Death_3_fish"/>
</dbReference>
<evidence type="ECO:0000256" key="5">
    <source>
        <dbReference type="ARBA" id="ARBA00022737"/>
    </source>
</evidence>
<evidence type="ECO:0000256" key="6">
    <source>
        <dbReference type="ARBA" id="ARBA00023157"/>
    </source>
</evidence>
<dbReference type="InterPro" id="IPR052459">
    <property type="entry name" value="TNFRSF_decoy_receptor"/>
</dbReference>
<dbReference type="GO" id="GO:0005576">
    <property type="term" value="C:extracellular region"/>
    <property type="evidence" value="ECO:0007669"/>
    <property type="project" value="UniProtKB-SubCell"/>
</dbReference>
<feature type="disulfide bond" evidence="8">
    <location>
        <begin position="129"/>
        <end position="147"/>
    </location>
</feature>
<dbReference type="EMBL" id="NHOQ01000034">
    <property type="protein sequence ID" value="PWA33708.1"/>
    <property type="molecule type" value="Genomic_DNA"/>
</dbReference>
<dbReference type="Pfam" id="PF21733">
    <property type="entry name" value="Death_3"/>
    <property type="match status" value="1"/>
</dbReference>
<reference evidence="11 12" key="1">
    <citation type="journal article" date="2018" name="G3 (Bethesda)">
        <title>A High-Quality Reference Genome for the Invasive Mosquitofish Gambusia affinis Using a Chicago Library.</title>
        <authorList>
            <person name="Hoffberg S.L."/>
            <person name="Troendle N.J."/>
            <person name="Glenn T.C."/>
            <person name="Mahmud O."/>
            <person name="Louha S."/>
            <person name="Chalopin D."/>
            <person name="Bennetzen J.L."/>
            <person name="Mauricio R."/>
        </authorList>
    </citation>
    <scope>NUCLEOTIDE SEQUENCE [LARGE SCALE GENOMIC DNA]</scope>
    <source>
        <strain evidence="11">NE01/NJP1002.9</strain>
        <tissue evidence="11">Muscle</tissue>
    </source>
</reference>
<evidence type="ECO:0000256" key="2">
    <source>
        <dbReference type="ARBA" id="ARBA00022525"/>
    </source>
</evidence>
<name>A0A315WEI4_GAMAF</name>
<evidence type="ECO:0000259" key="10">
    <source>
        <dbReference type="PROSITE" id="PS50050"/>
    </source>
</evidence>
<evidence type="ECO:0000256" key="4">
    <source>
        <dbReference type="ARBA" id="ARBA00022729"/>
    </source>
</evidence>
<proteinExistence type="predicted"/>
<evidence type="ECO:0000256" key="7">
    <source>
        <dbReference type="ARBA" id="ARBA00023180"/>
    </source>
</evidence>
<feature type="domain" description="TNFR-Cys" evidence="10">
    <location>
        <begin position="111"/>
        <end position="147"/>
    </location>
</feature>
<dbReference type="PROSITE" id="PS50050">
    <property type="entry name" value="TNFR_NGFR_2"/>
    <property type="match status" value="2"/>
</dbReference>
<keyword evidence="5" id="KW-0677">Repeat</keyword>
<dbReference type="PANTHER" id="PTHR23097">
    <property type="entry name" value="TUMOR NECROSIS FACTOR RECEPTOR SUPERFAMILY MEMBER"/>
    <property type="match status" value="1"/>
</dbReference>
<dbReference type="PANTHER" id="PTHR23097:SF90">
    <property type="entry name" value="TUMOR NECROSIS FACTOR RECEPTOR SUPERFAMILY MEMBER 11B"/>
    <property type="match status" value="1"/>
</dbReference>
<keyword evidence="4 9" id="KW-0732">Signal</keyword>
<dbReference type="AlphaFoldDB" id="A0A315WEI4"/>
<dbReference type="SMART" id="SM00208">
    <property type="entry name" value="TNFR"/>
    <property type="match status" value="4"/>
</dbReference>
<keyword evidence="3" id="KW-0053">Apoptosis</keyword>
<feature type="disulfide bond" evidence="8">
    <location>
        <begin position="92"/>
        <end position="110"/>
    </location>
</feature>
<keyword evidence="12" id="KW-1185">Reference proteome</keyword>
<feature type="domain" description="TNFR-Cys" evidence="10">
    <location>
        <begin position="69"/>
        <end position="110"/>
    </location>
</feature>
<keyword evidence="7" id="KW-0325">Glycoprotein</keyword>
<dbReference type="Gene3D" id="2.10.50.10">
    <property type="entry name" value="Tumor Necrosis Factor Receptor, subunit A, domain 2"/>
    <property type="match status" value="3"/>
</dbReference>
<comment type="subcellular location">
    <subcellularLocation>
        <location evidence="1">Secreted</location>
    </subcellularLocation>
</comment>
<accession>A0A315WEI4</accession>
<evidence type="ECO:0000313" key="12">
    <source>
        <dbReference type="Proteomes" id="UP000250572"/>
    </source>
</evidence>
<feature type="repeat" description="TNFR-Cys" evidence="8">
    <location>
        <begin position="69"/>
        <end position="110"/>
    </location>
</feature>